<dbReference type="PANTHER" id="PTHR20898">
    <property type="entry name" value="DAEDALUS ON 3-RELATED-RELATED"/>
    <property type="match status" value="1"/>
</dbReference>
<reference evidence="2" key="2">
    <citation type="submission" date="2020-05" db="UniProtKB">
        <authorList>
            <consortium name="EnsemblMetazoa"/>
        </authorList>
    </citation>
    <scope>IDENTIFICATION</scope>
    <source>
        <strain evidence="2">CM1001059</strain>
    </source>
</reference>
<name>A0A2C9H4X5_9DIPT</name>
<reference evidence="3" key="1">
    <citation type="submission" date="2014-01" db="EMBL/GenBank/DDBJ databases">
        <title>The Genome Sequence of Anopheles melas CM1001059_A (V2).</title>
        <authorList>
            <consortium name="The Broad Institute Genomics Platform"/>
            <person name="Neafsey D.E."/>
            <person name="Besansky N."/>
            <person name="Howell P."/>
            <person name="Walton C."/>
            <person name="Young S.K."/>
            <person name="Zeng Q."/>
            <person name="Gargeya S."/>
            <person name="Fitzgerald M."/>
            <person name="Haas B."/>
            <person name="Abouelleil A."/>
            <person name="Allen A.W."/>
            <person name="Alvarado L."/>
            <person name="Arachchi H.M."/>
            <person name="Berlin A.M."/>
            <person name="Chapman S.B."/>
            <person name="Gainer-Dewar J."/>
            <person name="Goldberg J."/>
            <person name="Griggs A."/>
            <person name="Gujja S."/>
            <person name="Hansen M."/>
            <person name="Howarth C."/>
            <person name="Imamovic A."/>
            <person name="Ireland A."/>
            <person name="Larimer J."/>
            <person name="McCowan C."/>
            <person name="Murphy C."/>
            <person name="Pearson M."/>
            <person name="Poon T.W."/>
            <person name="Priest M."/>
            <person name="Roberts A."/>
            <person name="Saif S."/>
            <person name="Shea T."/>
            <person name="Sisk P."/>
            <person name="Sykes S."/>
            <person name="Wortman J."/>
            <person name="Nusbaum C."/>
            <person name="Birren B."/>
        </authorList>
    </citation>
    <scope>NUCLEOTIDE SEQUENCE [LARGE SCALE GENOMIC DNA]</scope>
    <source>
        <strain evidence="3">CM1001059</strain>
    </source>
</reference>
<protein>
    <submittedName>
        <fullName evidence="2">Uncharacterized protein</fullName>
    </submittedName>
</protein>
<evidence type="ECO:0000313" key="3">
    <source>
        <dbReference type="Proteomes" id="UP000075902"/>
    </source>
</evidence>
<dbReference type="VEuPathDB" id="VectorBase:AMEC023316"/>
<dbReference type="InterPro" id="IPR010512">
    <property type="entry name" value="DUF1091"/>
</dbReference>
<accession>A0A2C9H4X5</accession>
<feature type="signal peptide" evidence="1">
    <location>
        <begin position="1"/>
        <end position="26"/>
    </location>
</feature>
<keyword evidence="1" id="KW-0732">Signal</keyword>
<evidence type="ECO:0000256" key="1">
    <source>
        <dbReference type="SAM" id="SignalP"/>
    </source>
</evidence>
<keyword evidence="3" id="KW-1185">Reference proteome</keyword>
<dbReference type="Proteomes" id="UP000075902">
    <property type="component" value="Unassembled WGS sequence"/>
</dbReference>
<dbReference type="EnsemblMetazoa" id="AMEC023316-RA">
    <property type="protein sequence ID" value="AMEC023316-PA"/>
    <property type="gene ID" value="AMEC023316"/>
</dbReference>
<organism evidence="2 3">
    <name type="scientific">Anopheles melas</name>
    <dbReference type="NCBI Taxonomy" id="34690"/>
    <lineage>
        <taxon>Eukaryota</taxon>
        <taxon>Metazoa</taxon>
        <taxon>Ecdysozoa</taxon>
        <taxon>Arthropoda</taxon>
        <taxon>Hexapoda</taxon>
        <taxon>Insecta</taxon>
        <taxon>Pterygota</taxon>
        <taxon>Neoptera</taxon>
        <taxon>Endopterygota</taxon>
        <taxon>Diptera</taxon>
        <taxon>Nematocera</taxon>
        <taxon>Culicoidea</taxon>
        <taxon>Culicidae</taxon>
        <taxon>Anophelinae</taxon>
        <taxon>Anopheles</taxon>
    </lineage>
</organism>
<dbReference type="Pfam" id="PF06477">
    <property type="entry name" value="DUF1091"/>
    <property type="match status" value="1"/>
</dbReference>
<sequence>MLPACRWSILLLFLLTGAALSPFVWADNYILIPYLSKLDVIADLKYMVTNASLQNTATESRINTEVTVLKTMHDPWLRIGLQIDFGKGALLQPPLNNRTFSLCKFLANPNLNRLVQIVHRELKRAGYMPNKCPLLPRLYAYRGVRVSAMRLPPFFGEAGFIFDLTIGIGNDITYDSRWFGASKRIKCTKAMRC</sequence>
<evidence type="ECO:0000313" key="2">
    <source>
        <dbReference type="EnsemblMetazoa" id="AMEC023316-PA"/>
    </source>
</evidence>
<dbReference type="PANTHER" id="PTHR20898:SF1">
    <property type="entry name" value="MD-2-RELATED LIPID-RECOGNITION DOMAIN-CONTAINING PROTEIN"/>
    <property type="match status" value="1"/>
</dbReference>
<feature type="chain" id="PRO_5012587168" evidence="1">
    <location>
        <begin position="27"/>
        <end position="193"/>
    </location>
</feature>
<dbReference type="AlphaFoldDB" id="A0A2C9H4X5"/>
<proteinExistence type="predicted"/>